<reference evidence="3 4" key="1">
    <citation type="submission" date="2018-02" db="EMBL/GenBank/DDBJ databases">
        <title>Genomic Encyclopedia of Archaeal and Bacterial Type Strains, Phase II (KMG-II): from individual species to whole genera.</title>
        <authorList>
            <person name="Goeker M."/>
        </authorList>
    </citation>
    <scope>NUCLEOTIDE SEQUENCE [LARGE SCALE GENOMIC DNA]</scope>
    <source>
        <strain evidence="3 4">DSM 22857</strain>
    </source>
</reference>
<dbReference type="NCBIfam" id="TIGR02022">
    <property type="entry name" value="hutF"/>
    <property type="match status" value="1"/>
</dbReference>
<protein>
    <submittedName>
        <fullName evidence="3">Formiminoglutamate deiminase</fullName>
    </submittedName>
</protein>
<comment type="caution">
    <text evidence="3">The sequence shown here is derived from an EMBL/GenBank/DDBJ whole genome shotgun (WGS) entry which is preliminary data.</text>
</comment>
<dbReference type="EMBL" id="PTJD01000013">
    <property type="protein sequence ID" value="PPK92613.1"/>
    <property type="molecule type" value="Genomic_DNA"/>
</dbReference>
<dbReference type="InterPro" id="IPR032466">
    <property type="entry name" value="Metal_Hydrolase"/>
</dbReference>
<dbReference type="InterPro" id="IPR050287">
    <property type="entry name" value="MTA/SAH_deaminase"/>
</dbReference>
<sequence length="457" mass="47458">MREFWAESAWLPSGVARDVLLRSTGGVLTEVLPGTPPTPAAQRLPGLVLPAAANAHSHAFHRALRGRTHAGEQAGGSFWTWREAMYAAAGALDPQRYERLATAVFAEMVLAGFSSVGEFHYVHHRPDGSPHPRSEGGTNAMAHALRSAARSAGIRLTLLDVCYLTGGLTEDGFSAPSRRQRRFTDASAAAWAERVAGLRAELPGDDGFRTGVAVHSVRAVPAEALPVVVAAAAGRPLHVHLSEQPAENSACLAHYGRTPTRVLADAGVLGPTTTAVHATHLTDADVDLLGATRTAICLCPTTERDLADGLGPGRRLADAGSPLCVGTDQHAVVDPFEEARGVELHERLATHRRGSFTPAELLTAMTSAGHAAIGWPEAGRIAAGAACDLVAVATGSPRTAGALPEQVLLAATAADVHTVVVAGRVLVEGGRHVLGDVGGLLAGAITDLHANAREATR</sequence>
<evidence type="ECO:0000313" key="3">
    <source>
        <dbReference type="EMBL" id="PPK92613.1"/>
    </source>
</evidence>
<dbReference type="Gene3D" id="2.30.40.10">
    <property type="entry name" value="Urease, subunit C, domain 1"/>
    <property type="match status" value="1"/>
</dbReference>
<dbReference type="Gene3D" id="3.20.20.140">
    <property type="entry name" value="Metal-dependent hydrolases"/>
    <property type="match status" value="1"/>
</dbReference>
<dbReference type="PANTHER" id="PTHR43794">
    <property type="entry name" value="AMINOHYDROLASE SSNA-RELATED"/>
    <property type="match status" value="1"/>
</dbReference>
<dbReference type="PANTHER" id="PTHR43794:SF11">
    <property type="entry name" value="AMIDOHYDROLASE-RELATED DOMAIN-CONTAINING PROTEIN"/>
    <property type="match status" value="1"/>
</dbReference>
<keyword evidence="1" id="KW-0378">Hydrolase</keyword>
<proteinExistence type="predicted"/>
<evidence type="ECO:0000259" key="2">
    <source>
        <dbReference type="Pfam" id="PF01979"/>
    </source>
</evidence>
<dbReference type="InterPro" id="IPR010252">
    <property type="entry name" value="HutF"/>
</dbReference>
<evidence type="ECO:0000313" key="4">
    <source>
        <dbReference type="Proteomes" id="UP000239485"/>
    </source>
</evidence>
<accession>A0A2S6IEJ2</accession>
<keyword evidence="4" id="KW-1185">Reference proteome</keyword>
<dbReference type="AlphaFoldDB" id="A0A2S6IEJ2"/>
<dbReference type="OrthoDB" id="3204583at2"/>
<evidence type="ECO:0000256" key="1">
    <source>
        <dbReference type="ARBA" id="ARBA00022801"/>
    </source>
</evidence>
<organism evidence="3 4">
    <name type="scientific">Kineococcus xinjiangensis</name>
    <dbReference type="NCBI Taxonomy" id="512762"/>
    <lineage>
        <taxon>Bacteria</taxon>
        <taxon>Bacillati</taxon>
        <taxon>Actinomycetota</taxon>
        <taxon>Actinomycetes</taxon>
        <taxon>Kineosporiales</taxon>
        <taxon>Kineosporiaceae</taxon>
        <taxon>Kineococcus</taxon>
    </lineage>
</organism>
<dbReference type="Pfam" id="PF01979">
    <property type="entry name" value="Amidohydro_1"/>
    <property type="match status" value="1"/>
</dbReference>
<dbReference type="SUPFAM" id="SSF51338">
    <property type="entry name" value="Composite domain of metallo-dependent hydrolases"/>
    <property type="match status" value="1"/>
</dbReference>
<dbReference type="InterPro" id="IPR006680">
    <property type="entry name" value="Amidohydro-rel"/>
</dbReference>
<dbReference type="SUPFAM" id="SSF51556">
    <property type="entry name" value="Metallo-dependent hydrolases"/>
    <property type="match status" value="1"/>
</dbReference>
<dbReference type="RefSeq" id="WP_104434438.1">
    <property type="nucleotide sequence ID" value="NZ_PTJD01000013.1"/>
</dbReference>
<dbReference type="Proteomes" id="UP000239485">
    <property type="component" value="Unassembled WGS sequence"/>
</dbReference>
<name>A0A2S6IEJ2_9ACTN</name>
<gene>
    <name evidence="3" type="ORF">CLV92_11342</name>
</gene>
<dbReference type="GO" id="GO:0016810">
    <property type="term" value="F:hydrolase activity, acting on carbon-nitrogen (but not peptide) bonds"/>
    <property type="evidence" value="ECO:0007669"/>
    <property type="project" value="InterPro"/>
</dbReference>
<dbReference type="InterPro" id="IPR011059">
    <property type="entry name" value="Metal-dep_hydrolase_composite"/>
</dbReference>
<feature type="domain" description="Amidohydrolase-related" evidence="2">
    <location>
        <begin position="47"/>
        <end position="425"/>
    </location>
</feature>
<dbReference type="NCBIfam" id="NF006681">
    <property type="entry name" value="PRK09229.1-2"/>
    <property type="match status" value="1"/>
</dbReference>